<feature type="chain" id="PRO_5007394518" evidence="3">
    <location>
        <begin position="20"/>
        <end position="1321"/>
    </location>
</feature>
<evidence type="ECO:0000313" key="7">
    <source>
        <dbReference type="Proteomes" id="UP000053820"/>
    </source>
</evidence>
<evidence type="ECO:0000256" key="1">
    <source>
        <dbReference type="PROSITE-ProRule" id="PRU00042"/>
    </source>
</evidence>
<keyword evidence="1" id="KW-0862">Zinc</keyword>
<evidence type="ECO:0000259" key="4">
    <source>
        <dbReference type="PROSITE" id="PS50157"/>
    </source>
</evidence>
<feature type="compositionally biased region" description="Pro residues" evidence="2">
    <location>
        <begin position="95"/>
        <end position="106"/>
    </location>
</feature>
<accession>A0A0C9W143</accession>
<organism evidence="6 7">
    <name type="scientific">Hydnomerulius pinastri MD-312</name>
    <dbReference type="NCBI Taxonomy" id="994086"/>
    <lineage>
        <taxon>Eukaryota</taxon>
        <taxon>Fungi</taxon>
        <taxon>Dikarya</taxon>
        <taxon>Basidiomycota</taxon>
        <taxon>Agaricomycotina</taxon>
        <taxon>Agaricomycetes</taxon>
        <taxon>Agaricomycetidae</taxon>
        <taxon>Boletales</taxon>
        <taxon>Boletales incertae sedis</taxon>
        <taxon>Leucogyrophana</taxon>
    </lineage>
</organism>
<feature type="region of interest" description="Disordered" evidence="2">
    <location>
        <begin position="203"/>
        <end position="224"/>
    </location>
</feature>
<dbReference type="Pfam" id="PF18759">
    <property type="entry name" value="Plavaka"/>
    <property type="match status" value="1"/>
</dbReference>
<evidence type="ECO:0000256" key="2">
    <source>
        <dbReference type="SAM" id="MobiDB-lite"/>
    </source>
</evidence>
<feature type="region of interest" description="Disordered" evidence="2">
    <location>
        <begin position="1210"/>
        <end position="1321"/>
    </location>
</feature>
<dbReference type="PROSITE" id="PS50157">
    <property type="entry name" value="ZINC_FINGER_C2H2_2"/>
    <property type="match status" value="1"/>
</dbReference>
<dbReference type="InterPro" id="IPR041078">
    <property type="entry name" value="Plavaka"/>
</dbReference>
<keyword evidence="1" id="KW-0479">Metal-binding</keyword>
<dbReference type="Proteomes" id="UP000053820">
    <property type="component" value="Unassembled WGS sequence"/>
</dbReference>
<reference evidence="6 7" key="1">
    <citation type="submission" date="2014-04" db="EMBL/GenBank/DDBJ databases">
        <title>Evolutionary Origins and Diversification of the Mycorrhizal Mutualists.</title>
        <authorList>
            <consortium name="DOE Joint Genome Institute"/>
            <consortium name="Mycorrhizal Genomics Consortium"/>
            <person name="Kohler A."/>
            <person name="Kuo A."/>
            <person name="Nagy L.G."/>
            <person name="Floudas D."/>
            <person name="Copeland A."/>
            <person name="Barry K.W."/>
            <person name="Cichocki N."/>
            <person name="Veneault-Fourrey C."/>
            <person name="LaButti K."/>
            <person name="Lindquist E.A."/>
            <person name="Lipzen A."/>
            <person name="Lundell T."/>
            <person name="Morin E."/>
            <person name="Murat C."/>
            <person name="Riley R."/>
            <person name="Ohm R."/>
            <person name="Sun H."/>
            <person name="Tunlid A."/>
            <person name="Henrissat B."/>
            <person name="Grigoriev I.V."/>
            <person name="Hibbett D.S."/>
            <person name="Martin F."/>
        </authorList>
    </citation>
    <scope>NUCLEOTIDE SEQUENCE [LARGE SCALE GENOMIC DNA]</scope>
    <source>
        <strain evidence="6 7">MD-312</strain>
    </source>
</reference>
<dbReference type="EMBL" id="KN839884">
    <property type="protein sequence ID" value="KIJ59588.1"/>
    <property type="molecule type" value="Genomic_DNA"/>
</dbReference>
<feature type="domain" description="C2H2-type" evidence="4">
    <location>
        <begin position="17"/>
        <end position="44"/>
    </location>
</feature>
<feature type="region of interest" description="Disordered" evidence="2">
    <location>
        <begin position="797"/>
        <end position="838"/>
    </location>
</feature>
<keyword evidence="1" id="KW-0863">Zinc-finger</keyword>
<feature type="region of interest" description="Disordered" evidence="2">
    <location>
        <begin position="909"/>
        <end position="955"/>
    </location>
</feature>
<evidence type="ECO:0000313" key="6">
    <source>
        <dbReference type="EMBL" id="KIJ59588.1"/>
    </source>
</evidence>
<gene>
    <name evidence="5" type="ORF">HYDPIDRAFT_141846</name>
    <name evidence="6" type="ORF">HYDPIDRAFT_162260</name>
</gene>
<name>A0A0C9W143_9AGAM</name>
<feature type="compositionally biased region" description="Polar residues" evidence="2">
    <location>
        <begin position="822"/>
        <end position="832"/>
    </location>
</feature>
<feature type="compositionally biased region" description="Acidic residues" evidence="2">
    <location>
        <begin position="1247"/>
        <end position="1321"/>
    </location>
</feature>
<feature type="compositionally biased region" description="Low complexity" evidence="2">
    <location>
        <begin position="922"/>
        <end position="932"/>
    </location>
</feature>
<dbReference type="HOGENOM" id="CLU_002498_0_1_1"/>
<feature type="compositionally biased region" description="Basic and acidic residues" evidence="2">
    <location>
        <begin position="797"/>
        <end position="806"/>
    </location>
</feature>
<proteinExistence type="predicted"/>
<feature type="signal peptide" evidence="3">
    <location>
        <begin position="1"/>
        <end position="19"/>
    </location>
</feature>
<dbReference type="InterPro" id="IPR013087">
    <property type="entry name" value="Znf_C2H2_type"/>
</dbReference>
<dbReference type="GO" id="GO:0008270">
    <property type="term" value="F:zinc ion binding"/>
    <property type="evidence" value="ECO:0007669"/>
    <property type="project" value="UniProtKB-KW"/>
</dbReference>
<dbReference type="OrthoDB" id="2687259at2759"/>
<evidence type="ECO:0000256" key="3">
    <source>
        <dbReference type="SAM" id="SignalP"/>
    </source>
</evidence>
<evidence type="ECO:0000313" key="5">
    <source>
        <dbReference type="EMBL" id="KIJ58015.1"/>
    </source>
</evidence>
<dbReference type="EMBL" id="KN840015">
    <property type="protein sequence ID" value="KIJ58015.1"/>
    <property type="molecule type" value="Genomic_DNA"/>
</dbReference>
<feature type="compositionally biased region" description="Pro residues" evidence="2">
    <location>
        <begin position="151"/>
        <end position="162"/>
    </location>
</feature>
<protein>
    <submittedName>
        <fullName evidence="5">Unplaced genomic scaffold scaffold_181, whole genome shotgun sequence</fullName>
    </submittedName>
</protein>
<keyword evidence="7" id="KW-1185">Reference proteome</keyword>
<feature type="region of interest" description="Disordered" evidence="2">
    <location>
        <begin position="76"/>
        <end position="170"/>
    </location>
</feature>
<sequence length="1321" mass="150407">MNLAVLIVLILSFMAIFECAVCSAKFDSKKSLANHSRGKCSKKRTETTQALVEKRRQDREAQQAIKIRRLEDEAAMQREHAAMRQSTEDLVDPPTDSPPSPPPLPEYRPSGLPARSRRLPKRFQDDLPPLPQLLPTLSSNGAENLSDGDPPKPLPEPSPSPVAPDGLDSPSIHLESELIQTPCDHYGISRSYIGPLPTHDPDNLTTLTHISDSPHFPTTRDQSGSRPWWSGFGGSLRTVQEKFFEPFLSATTFRLMRWFYSGSNLKSLGELDRLVNEVILAEDFNQADLQGFRAAKEVERLDKYGADPEDVQASFSAGDGWKETKVKIHLPADGVSHPSVEESPFFEVPGLFYRKFIEVIKNACREPFGSERFHLTPFSLSYTPSPNEPTERIYSEIYNSPAMVEEHEKIRLRPRTDGCTLETVIASIMLWSDSTHLASFGTASLWPIYVYFGNQSKYIRGKPTSFAAHHLAYIPKITDSLHDFYEKTFKKVITADVLTHCRHELMQAIWLLLMDDDFMHAYEFGIVIEFLDGISRQVFPRFFTYSADYPEKILLASIKFLAQCPCPRCYTAKDKIGELGSKADRRRRERDVREDNDGVRGKINRVRRWIYEKGTNVTSVYVKRMMGPQSLNPTMSAFSTRLARFGINFYSLFVPDLLHEFELGVWKAIFTHLLRVLHAHGHDAIQKLNRRFRQIPTFGRGTIRRFSNNASAMKRLAARDFEDLLQQCAIPVFEHLLPSPYNEIILDLLFELATWHGLAKLRMHTDTSLGFLDTSTTRLGRFLRRFVSETEKEYVTRDLPSEEAARSRRKARKAAQGQQAQPTNPRNNQAQAQEGPKVRRFNFKTYKLHALGDYVSAIRQFGTTDNYSTQPGELEHRRAKKFYPKVSKAHYTSGIAKQQRRERILFRMADGEAGPKLKKGKTTATSSKSSAAELPDNPALRFDESEPLPYSDPKDHHHISTSTRYFLHVGRWLAQHSKDPALVDFIPRLKDHLLSRLLGRQYDGDETGYSPRERNTVLLMGDRIYRHKVLRVNYTTYDLRRDQDSLNPRVHADVMVLSRENDAAHPYWYARILGVFHAMIVHTGEHSKSSDPQRMDFLWVRWFGLDPNTYKSGWKAKRLHRLGFIPHEVPGAFGFLDPNEIIRAVHLIPAFAYGHTDSLLPPSVARPLHDHNEDWVFYYVNIFVDRDMLMRYRGGGVGHRSTREATRLLLNDRDVLDTSTTAIPSGEDEEEESAPMAEASGEGRDGDESEEDAEALEEEVEDFGYAGVEEELEGDEDAQENDGEGSDAEGSDDEADAVDDELGPEDGEDDGPEEYEDYGEL</sequence>
<keyword evidence="3" id="KW-0732">Signal</keyword>